<keyword evidence="7" id="KW-0812">Transmembrane</keyword>
<evidence type="ECO:0000256" key="6">
    <source>
        <dbReference type="SAM" id="Coils"/>
    </source>
</evidence>
<keyword evidence="6" id="KW-0175">Coiled coil</keyword>
<dbReference type="InterPro" id="IPR003661">
    <property type="entry name" value="HisK_dim/P_dom"/>
</dbReference>
<keyword evidence="5" id="KW-0418">Kinase</keyword>
<dbReference type="Gene3D" id="3.30.565.10">
    <property type="entry name" value="Histidine kinase-like ATPase, C-terminal domain"/>
    <property type="match status" value="1"/>
</dbReference>
<evidence type="ECO:0000259" key="8">
    <source>
        <dbReference type="PROSITE" id="PS50109"/>
    </source>
</evidence>
<dbReference type="SUPFAM" id="SSF47384">
    <property type="entry name" value="Homodimeric domain of signal transducing histidine kinase"/>
    <property type="match status" value="1"/>
</dbReference>
<dbReference type="InterPro" id="IPR050351">
    <property type="entry name" value="BphY/WalK/GraS-like"/>
</dbReference>
<dbReference type="Gene3D" id="1.10.287.130">
    <property type="match status" value="1"/>
</dbReference>
<dbReference type="InterPro" id="IPR005467">
    <property type="entry name" value="His_kinase_dom"/>
</dbReference>
<evidence type="ECO:0000256" key="2">
    <source>
        <dbReference type="ARBA" id="ARBA00012438"/>
    </source>
</evidence>
<keyword evidence="7" id="KW-1133">Transmembrane helix</keyword>
<feature type="coiled-coil region" evidence="6">
    <location>
        <begin position="209"/>
        <end position="243"/>
    </location>
</feature>
<dbReference type="GO" id="GO:0007234">
    <property type="term" value="P:osmosensory signaling via phosphorelay pathway"/>
    <property type="evidence" value="ECO:0007669"/>
    <property type="project" value="TreeGrafter"/>
</dbReference>
<evidence type="ECO:0000256" key="4">
    <source>
        <dbReference type="ARBA" id="ARBA00022679"/>
    </source>
</evidence>
<evidence type="ECO:0000256" key="1">
    <source>
        <dbReference type="ARBA" id="ARBA00000085"/>
    </source>
</evidence>
<gene>
    <name evidence="9" type="ORF">KK078_00900</name>
</gene>
<feature type="transmembrane region" description="Helical" evidence="7">
    <location>
        <begin position="173"/>
        <end position="194"/>
    </location>
</feature>
<feature type="transmembrane region" description="Helical" evidence="7">
    <location>
        <begin position="23"/>
        <end position="47"/>
    </location>
</feature>
<feature type="transmembrane region" description="Helical" evidence="7">
    <location>
        <begin position="53"/>
        <end position="71"/>
    </location>
</feature>
<dbReference type="InterPro" id="IPR036097">
    <property type="entry name" value="HisK_dim/P_sf"/>
</dbReference>
<dbReference type="CDD" id="cd00082">
    <property type="entry name" value="HisKA"/>
    <property type="match status" value="1"/>
</dbReference>
<evidence type="ECO:0000256" key="7">
    <source>
        <dbReference type="SAM" id="Phobius"/>
    </source>
</evidence>
<evidence type="ECO:0000313" key="9">
    <source>
        <dbReference type="EMBL" id="MBT1685089.1"/>
    </source>
</evidence>
<dbReference type="EMBL" id="JAHESC010000001">
    <property type="protein sequence ID" value="MBT1685089.1"/>
    <property type="molecule type" value="Genomic_DNA"/>
</dbReference>
<comment type="catalytic activity">
    <reaction evidence="1">
        <text>ATP + protein L-histidine = ADP + protein N-phospho-L-histidine.</text>
        <dbReference type="EC" id="2.7.13.3"/>
    </reaction>
</comment>
<dbReference type="SUPFAM" id="SSF55874">
    <property type="entry name" value="ATPase domain of HSP90 chaperone/DNA topoisomerase II/histidine kinase"/>
    <property type="match status" value="1"/>
</dbReference>
<comment type="caution">
    <text evidence="9">The sequence shown here is derived from an EMBL/GenBank/DDBJ whole genome shotgun (WGS) entry which is preliminary data.</text>
</comment>
<feature type="transmembrane region" description="Helical" evidence="7">
    <location>
        <begin position="137"/>
        <end position="161"/>
    </location>
</feature>
<keyword evidence="4" id="KW-0808">Transferase</keyword>
<feature type="domain" description="Histidine kinase" evidence="8">
    <location>
        <begin position="299"/>
        <end position="512"/>
    </location>
</feature>
<dbReference type="InterPro" id="IPR003594">
    <property type="entry name" value="HATPase_dom"/>
</dbReference>
<keyword evidence="10" id="KW-1185">Reference proteome</keyword>
<evidence type="ECO:0000313" key="10">
    <source>
        <dbReference type="Proteomes" id="UP001319180"/>
    </source>
</evidence>
<feature type="transmembrane region" description="Helical" evidence="7">
    <location>
        <begin position="83"/>
        <end position="106"/>
    </location>
</feature>
<dbReference type="GO" id="GO:0000155">
    <property type="term" value="F:phosphorelay sensor kinase activity"/>
    <property type="evidence" value="ECO:0007669"/>
    <property type="project" value="InterPro"/>
</dbReference>
<sequence>MSLIHPVLYAGQKFVDTAAGKRGVILSNAISLSLLGLSLILFAFYYIWFDWNFVTISIPCVGLLACASILLNSLGYTHTSRIWICVLIPGLITALSIYSKHIYYATQEELDYFTFRFIILGSCSFPWIFFSIREKRYLIGCSLAGLSILMLFDPLHAAFGVGYDKPYMTIEMYYFTNIVIFISYCILISALAFLKWISEKNELRSLELIEELHQANELLTEKNAEIEAQSAELQAQSDVLQNNQKDLVNAYDIIQEQKERLFSKNQLLSTELLAKNKDLTDTNSELIKHNNELRQFSYTVSHNLRGPVASLLGLVDLVPPDRFRPEDAEVMQHIRISAENLDTIIKDLTKIIDIRHDIFKIRQKIILQNEVHDTVQLLQKDIHQHHIEIRTNFTACPYIYSVKPMVHSILYNLLSNAIKYRSPERAPVIEVSARESDRYTVLEVRDNGMGMDLKQHKDNLFKLYKRFHFHTEGKGLGLYLVKLQAEALGGTVDVESELNRFTTFKVYLRKPDDVERQILYKESYAEIFFDARLNATGVIWSGPVTDEQYRLAYRKCLDFVKTYNSPNYIADISQQGHIEDNELQWMLDSILPEAARNGLRRIATIRHDAEDEHVQEYIRRIAEQLRTLNIVSRYFRTFQEATLWLEQENEQLVLKNAPVKKP</sequence>
<keyword evidence="3" id="KW-0597">Phosphoprotein</keyword>
<name>A0AAP2D490_9BACT</name>
<dbReference type="AlphaFoldDB" id="A0AAP2D490"/>
<reference evidence="9 10" key="1">
    <citation type="submission" date="2021-05" db="EMBL/GenBank/DDBJ databases">
        <title>A Polyphasic approach of four new species of the genus Ohtaekwangia: Ohtaekwangia histidinii sp. nov., Ohtaekwangia cretensis sp. nov., Ohtaekwangia indiensis sp. nov., Ohtaekwangia reichenbachii sp. nov. from diverse environment.</title>
        <authorList>
            <person name="Octaviana S."/>
        </authorList>
    </citation>
    <scope>NUCLEOTIDE SEQUENCE [LARGE SCALE GENOMIC DNA]</scope>
    <source>
        <strain evidence="9 10">PWU37</strain>
    </source>
</reference>
<dbReference type="Proteomes" id="UP001319180">
    <property type="component" value="Unassembled WGS sequence"/>
</dbReference>
<dbReference type="InterPro" id="IPR004358">
    <property type="entry name" value="Sig_transdc_His_kin-like_C"/>
</dbReference>
<feature type="transmembrane region" description="Helical" evidence="7">
    <location>
        <begin position="112"/>
        <end position="130"/>
    </location>
</feature>
<accession>A0AAP2D490</accession>
<evidence type="ECO:0000256" key="3">
    <source>
        <dbReference type="ARBA" id="ARBA00022553"/>
    </source>
</evidence>
<dbReference type="Pfam" id="PF02518">
    <property type="entry name" value="HATPase_c"/>
    <property type="match status" value="1"/>
</dbReference>
<protein>
    <recommendedName>
        <fullName evidence="2">histidine kinase</fullName>
        <ecNumber evidence="2">2.7.13.3</ecNumber>
    </recommendedName>
</protein>
<proteinExistence type="predicted"/>
<dbReference type="PANTHER" id="PTHR42878">
    <property type="entry name" value="TWO-COMPONENT HISTIDINE KINASE"/>
    <property type="match status" value="1"/>
</dbReference>
<dbReference type="EC" id="2.7.13.3" evidence="2"/>
<dbReference type="PRINTS" id="PR00344">
    <property type="entry name" value="BCTRLSENSOR"/>
</dbReference>
<dbReference type="InterPro" id="IPR036890">
    <property type="entry name" value="HATPase_C_sf"/>
</dbReference>
<dbReference type="GO" id="GO:0000156">
    <property type="term" value="F:phosphorelay response regulator activity"/>
    <property type="evidence" value="ECO:0007669"/>
    <property type="project" value="TreeGrafter"/>
</dbReference>
<evidence type="ECO:0000256" key="5">
    <source>
        <dbReference type="ARBA" id="ARBA00022777"/>
    </source>
</evidence>
<dbReference type="SMART" id="SM00387">
    <property type="entry name" value="HATPase_c"/>
    <property type="match status" value="1"/>
</dbReference>
<dbReference type="PROSITE" id="PS50109">
    <property type="entry name" value="HIS_KIN"/>
    <property type="match status" value="1"/>
</dbReference>
<dbReference type="PANTHER" id="PTHR42878:SF15">
    <property type="entry name" value="BACTERIOPHYTOCHROME"/>
    <property type="match status" value="1"/>
</dbReference>
<dbReference type="RefSeq" id="WP_254088340.1">
    <property type="nucleotide sequence ID" value="NZ_JAHESC010000001.1"/>
</dbReference>
<keyword evidence="7" id="KW-0472">Membrane</keyword>
<organism evidence="9 10">
    <name type="scientific">Dawidia soli</name>
    <dbReference type="NCBI Taxonomy" id="2782352"/>
    <lineage>
        <taxon>Bacteria</taxon>
        <taxon>Pseudomonadati</taxon>
        <taxon>Bacteroidota</taxon>
        <taxon>Cytophagia</taxon>
        <taxon>Cytophagales</taxon>
        <taxon>Chryseotaleaceae</taxon>
        <taxon>Dawidia</taxon>
    </lineage>
</organism>
<dbReference type="GO" id="GO:0030295">
    <property type="term" value="F:protein kinase activator activity"/>
    <property type="evidence" value="ECO:0007669"/>
    <property type="project" value="TreeGrafter"/>
</dbReference>